<comment type="similarity">
    <text evidence="1">Belongs to the GSP E family.</text>
</comment>
<evidence type="ECO:0000313" key="4">
    <source>
        <dbReference type="Proteomes" id="UP000199546"/>
    </source>
</evidence>
<keyword evidence="4" id="KW-1185">Reference proteome</keyword>
<dbReference type="RefSeq" id="WP_245784977.1">
    <property type="nucleotide sequence ID" value="NZ_FPBA01000029.1"/>
</dbReference>
<dbReference type="PANTHER" id="PTHR30486">
    <property type="entry name" value="TWITCHING MOTILITY PROTEIN PILT"/>
    <property type="match status" value="1"/>
</dbReference>
<sequence>MPTATSAARSALDVVDGEVRELIRRRGLDPFTDPAPVRVLVRDVVADYSERSLTSALPPIGDPESVVRDVLDRVAGFGPLQRHLDDPEVEEIWVNEPGRVFVARRGRSELTTTILGAGELADLVERMLRSSGRRIDMSQPFVDAMLPDGSRLHVVIPDITRRHMAVNIRKFVLRAHGLDELVATGTLTLQAARFLEAAVGAGLNVLVSGGTQAGKTTLLNCLCAAIPARERVITCEEVFELRVPLPDVVSMQTRQPNLEGAGEIPLRRLVKEALRMRPSRIVVGEVRQEECLDLAHYGLTHTGCGYLPSMQRRP</sequence>
<evidence type="ECO:0000313" key="3">
    <source>
        <dbReference type="EMBL" id="SFU05018.1"/>
    </source>
</evidence>
<dbReference type="InterPro" id="IPR050921">
    <property type="entry name" value="T4SS_GSP_E_ATPase"/>
</dbReference>
<dbReference type="InterPro" id="IPR001482">
    <property type="entry name" value="T2SS/T4SS_dom"/>
</dbReference>
<feature type="domain" description="Bacterial type II secretion system protein E" evidence="2">
    <location>
        <begin position="76"/>
        <end position="295"/>
    </location>
</feature>
<dbReference type="EMBL" id="FPBA01000029">
    <property type="protein sequence ID" value="SFU05018.1"/>
    <property type="molecule type" value="Genomic_DNA"/>
</dbReference>
<dbReference type="Proteomes" id="UP000199546">
    <property type="component" value="Unassembled WGS sequence"/>
</dbReference>
<organism evidence="3 4">
    <name type="scientific">Geodermatophilus amargosae</name>
    <dbReference type="NCBI Taxonomy" id="1296565"/>
    <lineage>
        <taxon>Bacteria</taxon>
        <taxon>Bacillati</taxon>
        <taxon>Actinomycetota</taxon>
        <taxon>Actinomycetes</taxon>
        <taxon>Geodermatophilales</taxon>
        <taxon>Geodermatophilaceae</taxon>
        <taxon>Geodermatophilus</taxon>
    </lineage>
</organism>
<dbReference type="AlphaFoldDB" id="A0A1I7CZY8"/>
<accession>A0A1I7CZY8</accession>
<protein>
    <submittedName>
        <fullName evidence="3">Pilus assembly protein CpaF</fullName>
    </submittedName>
</protein>
<evidence type="ECO:0000256" key="1">
    <source>
        <dbReference type="ARBA" id="ARBA00006611"/>
    </source>
</evidence>
<dbReference type="Pfam" id="PF00437">
    <property type="entry name" value="T2SSE"/>
    <property type="match status" value="1"/>
</dbReference>
<dbReference type="Gene3D" id="3.30.450.380">
    <property type="match status" value="1"/>
</dbReference>
<dbReference type="Gene3D" id="3.40.50.300">
    <property type="entry name" value="P-loop containing nucleotide triphosphate hydrolases"/>
    <property type="match status" value="1"/>
</dbReference>
<evidence type="ECO:0000259" key="2">
    <source>
        <dbReference type="Pfam" id="PF00437"/>
    </source>
</evidence>
<name>A0A1I7CZY8_9ACTN</name>
<proteinExistence type="inferred from homology"/>
<gene>
    <name evidence="3" type="ORF">SAMN05660657_05109</name>
</gene>
<dbReference type="STRING" id="1296565.SAMN05660657_05109"/>
<dbReference type="InterPro" id="IPR027417">
    <property type="entry name" value="P-loop_NTPase"/>
</dbReference>
<dbReference type="PANTHER" id="PTHR30486:SF6">
    <property type="entry name" value="TYPE IV PILUS RETRACTATION ATPASE PILT"/>
    <property type="match status" value="1"/>
</dbReference>
<dbReference type="GO" id="GO:0016887">
    <property type="term" value="F:ATP hydrolysis activity"/>
    <property type="evidence" value="ECO:0007669"/>
    <property type="project" value="InterPro"/>
</dbReference>
<dbReference type="SUPFAM" id="SSF52540">
    <property type="entry name" value="P-loop containing nucleoside triphosphate hydrolases"/>
    <property type="match status" value="1"/>
</dbReference>
<reference evidence="4" key="1">
    <citation type="submission" date="2016-10" db="EMBL/GenBank/DDBJ databases">
        <authorList>
            <person name="Varghese N."/>
            <person name="Submissions S."/>
        </authorList>
    </citation>
    <scope>NUCLEOTIDE SEQUENCE [LARGE SCALE GENOMIC DNA]</scope>
    <source>
        <strain evidence="4">DSM 46136</strain>
    </source>
</reference>